<keyword evidence="6" id="KW-1185">Reference proteome</keyword>
<evidence type="ECO:0000313" key="5">
    <source>
        <dbReference type="EMBL" id="TCS33786.1"/>
    </source>
</evidence>
<feature type="domain" description="5'-3' exonuclease" evidence="4">
    <location>
        <begin position="20"/>
        <end position="274"/>
    </location>
</feature>
<dbReference type="CDD" id="cd09898">
    <property type="entry name" value="H3TH_53EXO"/>
    <property type="match status" value="1"/>
</dbReference>
<dbReference type="PANTHER" id="PTHR42646">
    <property type="entry name" value="FLAP ENDONUCLEASE XNI"/>
    <property type="match status" value="1"/>
</dbReference>
<accession>A0A4R3HQC9</accession>
<protein>
    <submittedName>
        <fullName evidence="5">DNA polymerase-1</fullName>
    </submittedName>
</protein>
<dbReference type="PANTHER" id="PTHR42646:SF2">
    <property type="entry name" value="5'-3' EXONUCLEASE FAMILY PROTEIN"/>
    <property type="match status" value="1"/>
</dbReference>
<dbReference type="GO" id="GO:0008409">
    <property type="term" value="F:5'-3' exonuclease activity"/>
    <property type="evidence" value="ECO:0007669"/>
    <property type="project" value="InterPro"/>
</dbReference>
<keyword evidence="1" id="KW-0540">Nuclease</keyword>
<organism evidence="5 6">
    <name type="scientific">Paucimonas lemoignei</name>
    <name type="common">Pseudomonas lemoignei</name>
    <dbReference type="NCBI Taxonomy" id="29443"/>
    <lineage>
        <taxon>Bacteria</taxon>
        <taxon>Pseudomonadati</taxon>
        <taxon>Pseudomonadota</taxon>
        <taxon>Betaproteobacteria</taxon>
        <taxon>Burkholderiales</taxon>
        <taxon>Burkholderiaceae</taxon>
        <taxon>Paucimonas</taxon>
    </lineage>
</organism>
<dbReference type="Gene3D" id="1.10.150.20">
    <property type="entry name" value="5' to 3' exonuclease, C-terminal subdomain"/>
    <property type="match status" value="1"/>
</dbReference>
<evidence type="ECO:0000256" key="2">
    <source>
        <dbReference type="ARBA" id="ARBA00022801"/>
    </source>
</evidence>
<dbReference type="AlphaFoldDB" id="A0A4R3HQC9"/>
<reference evidence="5 6" key="1">
    <citation type="submission" date="2019-03" db="EMBL/GenBank/DDBJ databases">
        <title>Genomic Encyclopedia of Type Strains, Phase IV (KMG-IV): sequencing the most valuable type-strain genomes for metagenomic binning, comparative biology and taxonomic classification.</title>
        <authorList>
            <person name="Goeker M."/>
        </authorList>
    </citation>
    <scope>NUCLEOTIDE SEQUENCE [LARGE SCALE GENOMIC DNA]</scope>
    <source>
        <strain evidence="5 6">DSM 7445</strain>
    </source>
</reference>
<dbReference type="InterPro" id="IPR020045">
    <property type="entry name" value="DNA_polI_H3TH"/>
</dbReference>
<evidence type="ECO:0000313" key="6">
    <source>
        <dbReference type="Proteomes" id="UP000295382"/>
    </source>
</evidence>
<evidence type="ECO:0000256" key="1">
    <source>
        <dbReference type="ARBA" id="ARBA00022722"/>
    </source>
</evidence>
<dbReference type="Gene3D" id="3.40.50.1010">
    <property type="entry name" value="5'-nuclease"/>
    <property type="match status" value="1"/>
</dbReference>
<name>A0A4R3HQC9_PAULE</name>
<dbReference type="GO" id="GO:0017108">
    <property type="term" value="F:5'-flap endonuclease activity"/>
    <property type="evidence" value="ECO:0007669"/>
    <property type="project" value="InterPro"/>
</dbReference>
<gene>
    <name evidence="5" type="ORF">EDC30_11576</name>
</gene>
<dbReference type="EMBL" id="SLZQ01000015">
    <property type="protein sequence ID" value="TCS33786.1"/>
    <property type="molecule type" value="Genomic_DNA"/>
</dbReference>
<evidence type="ECO:0000256" key="3">
    <source>
        <dbReference type="ARBA" id="ARBA00023125"/>
    </source>
</evidence>
<dbReference type="InterPro" id="IPR029060">
    <property type="entry name" value="PIN-like_dom_sf"/>
</dbReference>
<keyword evidence="3" id="KW-0238">DNA-binding</keyword>
<keyword evidence="2" id="KW-0378">Hydrolase</keyword>
<dbReference type="InterPro" id="IPR002421">
    <property type="entry name" value="5-3_exonuclease"/>
</dbReference>
<dbReference type="Proteomes" id="UP000295382">
    <property type="component" value="Unassembled WGS sequence"/>
</dbReference>
<dbReference type="SMART" id="SM00475">
    <property type="entry name" value="53EXOc"/>
    <property type="match status" value="1"/>
</dbReference>
<dbReference type="GO" id="GO:0033567">
    <property type="term" value="P:DNA replication, Okazaki fragment processing"/>
    <property type="evidence" value="ECO:0007669"/>
    <property type="project" value="InterPro"/>
</dbReference>
<dbReference type="Pfam" id="PF02739">
    <property type="entry name" value="5_3_exonuc_N"/>
    <property type="match status" value="1"/>
</dbReference>
<dbReference type="SUPFAM" id="SSF47807">
    <property type="entry name" value="5' to 3' exonuclease, C-terminal subdomain"/>
    <property type="match status" value="1"/>
</dbReference>
<proteinExistence type="predicted"/>
<dbReference type="InterPro" id="IPR008918">
    <property type="entry name" value="HhH2"/>
</dbReference>
<dbReference type="InterPro" id="IPR036279">
    <property type="entry name" value="5-3_exonuclease_C_sf"/>
</dbReference>
<dbReference type="FunFam" id="1.10.150.20:FF:000003">
    <property type="entry name" value="DNA polymerase I"/>
    <property type="match status" value="1"/>
</dbReference>
<dbReference type="Pfam" id="PF01367">
    <property type="entry name" value="5_3_exonuc"/>
    <property type="match status" value="1"/>
</dbReference>
<dbReference type="SMART" id="SM00279">
    <property type="entry name" value="HhH2"/>
    <property type="match status" value="1"/>
</dbReference>
<dbReference type="InterPro" id="IPR020046">
    <property type="entry name" value="5-3_exonucl_a-hlix_arch_N"/>
</dbReference>
<comment type="caution">
    <text evidence="5">The sequence shown here is derived from an EMBL/GenBank/DDBJ whole genome shotgun (WGS) entry which is preliminary data.</text>
</comment>
<sequence>MPPSVTFRITNLTDTISLMPKLLAIDALHIVRRIYEASDETAPQAKAEAALRHALPSFRRLLTTQAPTHALCVFDFGGSTWRHEIHSHYRENHAPLPSELSERLPKFYEQLASFGLKPVSVPDVAAKDVIATAVLRWLGENRGEAVIASTDKDLHSLITHGALIWDHFKQEWHDRAWVEKKFGVPPERLPDLLALAGDASDNIPGVSKVGLKTAAKLLQSYGSLEQVLAGAGILMNPLGERLRKERAQLDLSRQLVALKTDVRLGVTWQMLRYHAG</sequence>
<dbReference type="GO" id="GO:0003677">
    <property type="term" value="F:DNA binding"/>
    <property type="evidence" value="ECO:0007669"/>
    <property type="project" value="UniProtKB-KW"/>
</dbReference>
<dbReference type="CDD" id="cd09859">
    <property type="entry name" value="PIN_53EXO"/>
    <property type="match status" value="1"/>
</dbReference>
<evidence type="ECO:0000259" key="4">
    <source>
        <dbReference type="SMART" id="SM00475"/>
    </source>
</evidence>
<dbReference type="SUPFAM" id="SSF88723">
    <property type="entry name" value="PIN domain-like"/>
    <property type="match status" value="1"/>
</dbReference>
<dbReference type="InterPro" id="IPR038969">
    <property type="entry name" value="FEN"/>
</dbReference>